<protein>
    <submittedName>
        <fullName evidence="2">Uncharacterized protein</fullName>
    </submittedName>
</protein>
<feature type="compositionally biased region" description="Basic and acidic residues" evidence="1">
    <location>
        <begin position="97"/>
        <end position="117"/>
    </location>
</feature>
<evidence type="ECO:0000313" key="3">
    <source>
        <dbReference type="Proteomes" id="UP001465976"/>
    </source>
</evidence>
<evidence type="ECO:0000256" key="1">
    <source>
        <dbReference type="SAM" id="MobiDB-lite"/>
    </source>
</evidence>
<keyword evidence="3" id="KW-1185">Reference proteome</keyword>
<feature type="compositionally biased region" description="Basic residues" evidence="1">
    <location>
        <begin position="315"/>
        <end position="329"/>
    </location>
</feature>
<accession>A0ABR3F1K8</accession>
<reference evidence="2 3" key="1">
    <citation type="submission" date="2024-02" db="EMBL/GenBank/DDBJ databases">
        <title>A draft genome for the cacao thread blight pathogen Marasmius crinis-equi.</title>
        <authorList>
            <person name="Cohen S.P."/>
            <person name="Baruah I.K."/>
            <person name="Amoako-Attah I."/>
            <person name="Bukari Y."/>
            <person name="Meinhardt L.W."/>
            <person name="Bailey B.A."/>
        </authorList>
    </citation>
    <scope>NUCLEOTIDE SEQUENCE [LARGE SCALE GENOMIC DNA]</scope>
    <source>
        <strain evidence="2 3">GH-76</strain>
    </source>
</reference>
<comment type="caution">
    <text evidence="2">The sequence shown here is derived from an EMBL/GenBank/DDBJ whole genome shotgun (WGS) entry which is preliminary data.</text>
</comment>
<sequence>MSSRRLAVASQRPLPCAAQRTLPSASERPLPAPVPPASPELAEVPSQTGLLATSTKTLRASITRRDREVKKLEQTVNRDIKKPPKDAAAATLRSKKLSRDKATLEALREELSRREDAPDVPIQSGGVPNNQVLASKGPGKRRASPDDLSDLSSVPSDSEDEGIKPQANSGQLKQKKQCRASGNQAGDKHGKPGTLANKEIDVVRPAEMANPSVNNMREDGGRTPPAAETEGDNKSVEILVPVMAHQSTEPPNAPENGGAGTNSSRTPPVMDKLMEKDRSHERTQDVVASDPSKAQLLTELPLTEQHSKDQPSKQKAAKKQPTKKSKGKKPAAGDNGEVDSKTEYGSKSIDELKDLEKKTIAAVKRFLETGGSNAISCYPLARDSLVTRCGMLKCVYHALVDKNSKKRDKEGEEELLGVPYAPTKADTLNTAEGKAQGSAFNRLKLLKMADGEEYCHCGCRLEDAIWGLWLWKTGKIEYNGVSHGYELQRKPPTPSQRNFEITRLKGLGVRLQDLWTHELVLGKYQERSSEQIIVGRINALVQELKVVSRLNAPAGNLEEELKNLIKMDEDMDVGSSAKADP</sequence>
<proteinExistence type="predicted"/>
<feature type="region of interest" description="Disordered" evidence="1">
    <location>
        <begin position="1"/>
        <end position="342"/>
    </location>
</feature>
<evidence type="ECO:0000313" key="2">
    <source>
        <dbReference type="EMBL" id="KAL0569087.1"/>
    </source>
</evidence>
<feature type="compositionally biased region" description="Polar residues" evidence="1">
    <location>
        <begin position="47"/>
        <end position="60"/>
    </location>
</feature>
<gene>
    <name evidence="2" type="ORF">V5O48_012889</name>
</gene>
<feature type="compositionally biased region" description="Basic and acidic residues" evidence="1">
    <location>
        <begin position="63"/>
        <end position="85"/>
    </location>
</feature>
<organism evidence="2 3">
    <name type="scientific">Marasmius crinis-equi</name>
    <dbReference type="NCBI Taxonomy" id="585013"/>
    <lineage>
        <taxon>Eukaryota</taxon>
        <taxon>Fungi</taxon>
        <taxon>Dikarya</taxon>
        <taxon>Basidiomycota</taxon>
        <taxon>Agaricomycotina</taxon>
        <taxon>Agaricomycetes</taxon>
        <taxon>Agaricomycetidae</taxon>
        <taxon>Agaricales</taxon>
        <taxon>Marasmiineae</taxon>
        <taxon>Marasmiaceae</taxon>
        <taxon>Marasmius</taxon>
    </lineage>
</organism>
<dbReference type="Proteomes" id="UP001465976">
    <property type="component" value="Unassembled WGS sequence"/>
</dbReference>
<feature type="compositionally biased region" description="Basic and acidic residues" evidence="1">
    <location>
        <begin position="272"/>
        <end position="284"/>
    </location>
</feature>
<name>A0ABR3F1K8_9AGAR</name>
<dbReference type="EMBL" id="JBAHYK010001196">
    <property type="protein sequence ID" value="KAL0569087.1"/>
    <property type="molecule type" value="Genomic_DNA"/>
</dbReference>